<accession>A0A6J7ILH2</accession>
<evidence type="ECO:0000259" key="1">
    <source>
        <dbReference type="Pfam" id="PF00149"/>
    </source>
</evidence>
<gene>
    <name evidence="2" type="ORF">UFOPK3772_00292</name>
</gene>
<dbReference type="AlphaFoldDB" id="A0A6J7ILH2"/>
<reference evidence="2" key="1">
    <citation type="submission" date="2020-05" db="EMBL/GenBank/DDBJ databases">
        <authorList>
            <person name="Chiriac C."/>
            <person name="Salcher M."/>
            <person name="Ghai R."/>
            <person name="Kavagutti S V."/>
        </authorList>
    </citation>
    <scope>NUCLEOTIDE SEQUENCE</scope>
</reference>
<dbReference type="EMBL" id="CAFBNE010000005">
    <property type="protein sequence ID" value="CAB4931611.1"/>
    <property type="molecule type" value="Genomic_DNA"/>
</dbReference>
<dbReference type="GO" id="GO:0016787">
    <property type="term" value="F:hydrolase activity"/>
    <property type="evidence" value="ECO:0007669"/>
    <property type="project" value="InterPro"/>
</dbReference>
<organism evidence="2">
    <name type="scientific">freshwater metagenome</name>
    <dbReference type="NCBI Taxonomy" id="449393"/>
    <lineage>
        <taxon>unclassified sequences</taxon>
        <taxon>metagenomes</taxon>
        <taxon>ecological metagenomes</taxon>
    </lineage>
</organism>
<dbReference type="Pfam" id="PF00149">
    <property type="entry name" value="Metallophos"/>
    <property type="match status" value="1"/>
</dbReference>
<protein>
    <submittedName>
        <fullName evidence="2">Unannotated protein</fullName>
    </submittedName>
</protein>
<dbReference type="InterPro" id="IPR029052">
    <property type="entry name" value="Metallo-depent_PP-like"/>
</dbReference>
<proteinExistence type="predicted"/>
<feature type="domain" description="Calcineurin-like phosphoesterase" evidence="1">
    <location>
        <begin position="153"/>
        <end position="255"/>
    </location>
</feature>
<evidence type="ECO:0000313" key="2">
    <source>
        <dbReference type="EMBL" id="CAB4931611.1"/>
    </source>
</evidence>
<dbReference type="Gene3D" id="3.60.21.10">
    <property type="match status" value="1"/>
</dbReference>
<sequence>MKAMQNAGAVALLIIAVGVGSAALPAQAAVSSSAIAAYSIAAPISTAPSGLVARAIVAAGVDCPTLDVTSVGGATRSITMRERPRPARTSPAFDSLTVCSSVMPRGSVSASIEGRPIPARMPARTTRLALMGDSGCRISARQVQDCADPDEWPLARIASEIAKERPDAIIMNGDYFYREAPCPAADQALCGSSPSPVTGMPFTDSAYGWLADAFLPMAPMLSVAPLVAIRGNHEACYRGGNGYFYFLDPREGTSGACAPIDVNGTLTAAPTLPSDTYAIDLPVTTGRTLRLAVVDSAGGNDAVVEAYAAIQRPAYAKAAALTAPRAGRESWLVTHRPIFGILPTVFATPGQPFSQWSSYDQGAAAYGLLDSYDMIFSSHQHLAQAVQLPGQPGQLILGNAGTELDPTIGYSLPTTAYTVGEGKTYPMPSWAWVDVTFGYAMATPNETAGSWRLDMKGTDGSRFARCGVRDRSLYCATAQ</sequence>
<dbReference type="SUPFAM" id="SSF56300">
    <property type="entry name" value="Metallo-dependent phosphatases"/>
    <property type="match status" value="1"/>
</dbReference>
<name>A0A6J7ILH2_9ZZZZ</name>
<dbReference type="InterPro" id="IPR004843">
    <property type="entry name" value="Calcineurin-like_PHP"/>
</dbReference>